<dbReference type="CDD" id="cd02440">
    <property type="entry name" value="AdoMet_MTases"/>
    <property type="match status" value="1"/>
</dbReference>
<evidence type="ECO:0000256" key="3">
    <source>
        <dbReference type="ARBA" id="ARBA00022691"/>
    </source>
</evidence>
<dbReference type="NCBIfam" id="TIGR03534">
    <property type="entry name" value="RF_mod_PrmC"/>
    <property type="match status" value="1"/>
</dbReference>
<feature type="domain" description="Methyltransferase" evidence="4">
    <location>
        <begin position="163"/>
        <end position="230"/>
    </location>
</feature>
<evidence type="ECO:0000313" key="7">
    <source>
        <dbReference type="Proteomes" id="UP000231456"/>
    </source>
</evidence>
<dbReference type="Gene3D" id="3.40.50.150">
    <property type="entry name" value="Vaccinia Virus protein VP39"/>
    <property type="match status" value="1"/>
</dbReference>
<dbReference type="InterPro" id="IPR004556">
    <property type="entry name" value="HemK-like"/>
</dbReference>
<dbReference type="EMBL" id="PFRH01000162">
    <property type="protein sequence ID" value="PJC51959.1"/>
    <property type="molecule type" value="Genomic_DNA"/>
</dbReference>
<dbReference type="Gene3D" id="1.10.8.10">
    <property type="entry name" value="DNA helicase RuvA subunit, C-terminal domain"/>
    <property type="match status" value="1"/>
</dbReference>
<dbReference type="GO" id="GO:0008276">
    <property type="term" value="F:protein methyltransferase activity"/>
    <property type="evidence" value="ECO:0007669"/>
    <property type="project" value="InterPro"/>
</dbReference>
<dbReference type="Pfam" id="PF13847">
    <property type="entry name" value="Methyltransf_31"/>
    <property type="match status" value="1"/>
</dbReference>
<dbReference type="SUPFAM" id="SSF53335">
    <property type="entry name" value="S-adenosyl-L-methionine-dependent methyltransferases"/>
    <property type="match status" value="1"/>
</dbReference>
<dbReference type="InterPro" id="IPR019874">
    <property type="entry name" value="RF_methyltr_PrmC"/>
</dbReference>
<sequence>MQNASLFHWIYWTNGIYSLHKKTKRIQNNHQAFLSINRTTISVNTIGEYPQINNCIVVNTYTEDIQKVSKLINRLDAELLLAHALDTPRAFLIAHGDEKMGTLARWKFHTLVQKRKRGIPLAYLTGHKEFYGLDFLVNKHTLVPRPDTELMVEEVMQEIKKSKNQITIIDVGTGSGCIPISILHTIRTSGLSVICKYYATDISKKALNIAKQNADKHNVHITFKHGNLLEPFSPELRTLNSQLIITANLPYLTQTQFDEEPSIQHEPHSALVAEHEGLALYEELLKQIKTYHLKPKTYLEIDPSQTKKISNFITDIFPTAKIEIQKDLSGNDRVVKIII</sequence>
<feature type="domain" description="Release factor glutamine methyltransferase N-terminal" evidence="5">
    <location>
        <begin position="73"/>
        <end position="126"/>
    </location>
</feature>
<dbReference type="AlphaFoldDB" id="A0A2M8F8F4"/>
<dbReference type="PANTHER" id="PTHR18895:SF74">
    <property type="entry name" value="MTRF1L RELEASE FACTOR GLUTAMINE METHYLTRANSFERASE"/>
    <property type="match status" value="1"/>
</dbReference>
<name>A0A2M8F8F4_9BACT</name>
<evidence type="ECO:0000256" key="1">
    <source>
        <dbReference type="ARBA" id="ARBA00022603"/>
    </source>
</evidence>
<organism evidence="6 7">
    <name type="scientific">Candidatus Magasanikbacteria bacterium CG_4_9_14_0_2_um_filter_42_11</name>
    <dbReference type="NCBI Taxonomy" id="1974643"/>
    <lineage>
        <taxon>Bacteria</taxon>
        <taxon>Candidatus Magasanikiibacteriota</taxon>
    </lineage>
</organism>
<dbReference type="InterPro" id="IPR029063">
    <property type="entry name" value="SAM-dependent_MTases_sf"/>
</dbReference>
<keyword evidence="3" id="KW-0949">S-adenosyl-L-methionine</keyword>
<dbReference type="InterPro" id="IPR040758">
    <property type="entry name" value="PrmC_N"/>
</dbReference>
<protein>
    <submittedName>
        <fullName evidence="6">Peptide chain release factor N(5)-glutamine methyltransferase</fullName>
    </submittedName>
</protein>
<dbReference type="InterPro" id="IPR050320">
    <property type="entry name" value="N5-glutamine_MTase"/>
</dbReference>
<reference evidence="7" key="1">
    <citation type="submission" date="2017-09" db="EMBL/GenBank/DDBJ databases">
        <title>Depth-based differentiation of microbial function through sediment-hosted aquifers and enrichment of novel symbionts in the deep terrestrial subsurface.</title>
        <authorList>
            <person name="Probst A.J."/>
            <person name="Ladd B."/>
            <person name="Jarett J.K."/>
            <person name="Geller-Mcgrath D.E."/>
            <person name="Sieber C.M.K."/>
            <person name="Emerson J.B."/>
            <person name="Anantharaman K."/>
            <person name="Thomas B.C."/>
            <person name="Malmstrom R."/>
            <person name="Stieglmeier M."/>
            <person name="Klingl A."/>
            <person name="Woyke T."/>
            <person name="Ryan C.M."/>
            <person name="Banfield J.F."/>
        </authorList>
    </citation>
    <scope>NUCLEOTIDE SEQUENCE [LARGE SCALE GENOMIC DNA]</scope>
</reference>
<evidence type="ECO:0000259" key="4">
    <source>
        <dbReference type="Pfam" id="PF13847"/>
    </source>
</evidence>
<dbReference type="InterPro" id="IPR025714">
    <property type="entry name" value="Methyltranfer_dom"/>
</dbReference>
<dbReference type="NCBIfam" id="TIGR00536">
    <property type="entry name" value="hemK_fam"/>
    <property type="match status" value="1"/>
</dbReference>
<evidence type="ECO:0000259" key="5">
    <source>
        <dbReference type="Pfam" id="PF17827"/>
    </source>
</evidence>
<comment type="caution">
    <text evidence="6">The sequence shown here is derived from an EMBL/GenBank/DDBJ whole genome shotgun (WGS) entry which is preliminary data.</text>
</comment>
<evidence type="ECO:0000256" key="2">
    <source>
        <dbReference type="ARBA" id="ARBA00022679"/>
    </source>
</evidence>
<dbReference type="Pfam" id="PF17827">
    <property type="entry name" value="PrmC_N"/>
    <property type="match status" value="1"/>
</dbReference>
<evidence type="ECO:0000313" key="6">
    <source>
        <dbReference type="EMBL" id="PJC51959.1"/>
    </source>
</evidence>
<dbReference type="GO" id="GO:0032259">
    <property type="term" value="P:methylation"/>
    <property type="evidence" value="ECO:0007669"/>
    <property type="project" value="UniProtKB-KW"/>
</dbReference>
<gene>
    <name evidence="6" type="primary">prmC</name>
    <name evidence="6" type="ORF">CO030_05405</name>
</gene>
<accession>A0A2M8F8F4</accession>
<keyword evidence="1 6" id="KW-0489">Methyltransferase</keyword>
<dbReference type="PANTHER" id="PTHR18895">
    <property type="entry name" value="HEMK METHYLTRANSFERASE"/>
    <property type="match status" value="1"/>
</dbReference>
<keyword evidence="2 6" id="KW-0808">Transferase</keyword>
<proteinExistence type="predicted"/>
<dbReference type="Proteomes" id="UP000231456">
    <property type="component" value="Unassembled WGS sequence"/>
</dbReference>